<feature type="region of interest" description="Disordered" evidence="1">
    <location>
        <begin position="1"/>
        <end position="22"/>
    </location>
</feature>
<dbReference type="EMBL" id="AY119460">
    <property type="protein sequence ID" value="AAM50114.1"/>
    <property type="molecule type" value="mRNA"/>
</dbReference>
<protein>
    <submittedName>
        <fullName evidence="2">GH03275p</fullName>
    </submittedName>
</protein>
<name>Q8MRR3_DROME</name>
<dbReference type="AlphaFoldDB" id="Q8MRR3"/>
<proteinExistence type="evidence at transcript level"/>
<sequence>MCAQSGSPEHQDSGFGEVGVRLPDDGASQVTVPFCGAPEMGMYNSRGELVQLKSSLHQRKISI</sequence>
<reference evidence="2" key="1">
    <citation type="submission" date="2002-06" db="EMBL/GenBank/DDBJ databases">
        <authorList>
            <person name="Stapleton M."/>
            <person name="Brokstein P."/>
            <person name="Hong L."/>
            <person name="Agbayani A."/>
            <person name="Carlson J."/>
            <person name="Champe M."/>
            <person name="Chavez C."/>
            <person name="Dorsett V."/>
            <person name="Dresnek D."/>
            <person name="Farfan D."/>
            <person name="Frise E."/>
            <person name="George R."/>
            <person name="Gonzalez M."/>
            <person name="Guarin H."/>
            <person name="Kronmiller B."/>
            <person name="Li P."/>
            <person name="Liao G."/>
            <person name="Miranda A."/>
            <person name="Mungall C.J."/>
            <person name="Nunoo J."/>
            <person name="Pacleb J."/>
            <person name="Paragas V."/>
            <person name="Park S."/>
            <person name="Patel S."/>
            <person name="Phouanenavong S."/>
            <person name="Wan K."/>
            <person name="Yu C."/>
            <person name="Lewis S.E."/>
            <person name="Rubin G.M."/>
            <person name="Celniker S."/>
        </authorList>
    </citation>
    <scope>NUCLEOTIDE SEQUENCE</scope>
    <source>
        <strain evidence="2">Berkeley</strain>
    </source>
</reference>
<evidence type="ECO:0000256" key="1">
    <source>
        <dbReference type="SAM" id="MobiDB-lite"/>
    </source>
</evidence>
<organism evidence="2">
    <name type="scientific">Drosophila melanogaster</name>
    <name type="common">Fruit fly</name>
    <dbReference type="NCBI Taxonomy" id="7227"/>
    <lineage>
        <taxon>Eukaryota</taxon>
        <taxon>Metazoa</taxon>
        <taxon>Ecdysozoa</taxon>
        <taxon>Arthropoda</taxon>
        <taxon>Hexapoda</taxon>
        <taxon>Insecta</taxon>
        <taxon>Pterygota</taxon>
        <taxon>Neoptera</taxon>
        <taxon>Endopterygota</taxon>
        <taxon>Diptera</taxon>
        <taxon>Brachycera</taxon>
        <taxon>Muscomorpha</taxon>
        <taxon>Ephydroidea</taxon>
        <taxon>Drosophilidae</taxon>
        <taxon>Drosophila</taxon>
        <taxon>Sophophora</taxon>
    </lineage>
</organism>
<accession>Q8MRR3</accession>
<evidence type="ECO:0000313" key="2">
    <source>
        <dbReference type="EMBL" id="AAM50114.1"/>
    </source>
</evidence>